<evidence type="ECO:0000313" key="4">
    <source>
        <dbReference type="EMBL" id="XDI05438.1"/>
    </source>
</evidence>
<keyword evidence="2" id="KW-0472">Membrane</keyword>
<dbReference type="Pfam" id="PF13349">
    <property type="entry name" value="DUF4097"/>
    <property type="match status" value="1"/>
</dbReference>
<evidence type="ECO:0000256" key="2">
    <source>
        <dbReference type="SAM" id="Phobius"/>
    </source>
</evidence>
<accession>A0AB39BGB0</accession>
<proteinExistence type="predicted"/>
<dbReference type="RefSeq" id="WP_368497826.1">
    <property type="nucleotide sequence ID" value="NZ_CP162511.1"/>
</dbReference>
<feature type="domain" description="DUF4097" evidence="3">
    <location>
        <begin position="71"/>
        <end position="278"/>
    </location>
</feature>
<dbReference type="InterPro" id="IPR025164">
    <property type="entry name" value="Toastrack_DUF4097"/>
</dbReference>
<feature type="transmembrane region" description="Helical" evidence="2">
    <location>
        <begin position="29"/>
        <end position="50"/>
    </location>
</feature>
<reference evidence="4" key="1">
    <citation type="submission" date="2024-05" db="EMBL/GenBank/DDBJ databases">
        <title>Herbiconiux sp. A18JL235.</title>
        <authorList>
            <person name="Zhang G."/>
        </authorList>
    </citation>
    <scope>NUCLEOTIDE SEQUENCE</scope>
    <source>
        <strain evidence="4">A18JL235</strain>
    </source>
</reference>
<feature type="compositionally biased region" description="Pro residues" evidence="1">
    <location>
        <begin position="1"/>
        <end position="11"/>
    </location>
</feature>
<organism evidence="4">
    <name type="scientific">Herbiconiux sp. A18JL235</name>
    <dbReference type="NCBI Taxonomy" id="3152363"/>
    <lineage>
        <taxon>Bacteria</taxon>
        <taxon>Bacillati</taxon>
        <taxon>Actinomycetota</taxon>
        <taxon>Actinomycetes</taxon>
        <taxon>Micrococcales</taxon>
        <taxon>Microbacteriaceae</taxon>
        <taxon>Herbiconiux</taxon>
    </lineage>
</organism>
<feature type="region of interest" description="Disordered" evidence="1">
    <location>
        <begin position="1"/>
        <end position="21"/>
    </location>
</feature>
<dbReference type="EMBL" id="CP162511">
    <property type="protein sequence ID" value="XDI05438.1"/>
    <property type="molecule type" value="Genomic_DNA"/>
</dbReference>
<dbReference type="Gene3D" id="2.160.20.120">
    <property type="match status" value="1"/>
</dbReference>
<evidence type="ECO:0000259" key="3">
    <source>
        <dbReference type="Pfam" id="PF13349"/>
    </source>
</evidence>
<dbReference type="AlphaFoldDB" id="A0AB39BGB0"/>
<sequence length="285" mass="29143">MTVPTTPPPVAAQPVNAPQGRPDRTLRTALLAVGSALVAAVLVLGVVQFAQASTGDDESGAFTVADPFDTVVVDTSAVTVSVRYDDSRDTALVDFDSDGSPLRFEHRVNAERLEVSVRSRGWWPFGGVIGLNAHPRLEVVLPGSLEPVALEVGTSAGEVDLAGDFAAVRVDSSAGAVTLSGSADSLDLSSSAGSITGTDLDVTGPVTSETSAGTMTLGFVSLPSSMHVEAAAGDVRVALPDGEYEIRTDTAVGSVAQGLRSTPGASRVYSFETSAGDVVLEQASR</sequence>
<evidence type="ECO:0000256" key="1">
    <source>
        <dbReference type="SAM" id="MobiDB-lite"/>
    </source>
</evidence>
<name>A0AB39BGB0_9MICO</name>
<protein>
    <submittedName>
        <fullName evidence="4">DUF4097 family beta strand repeat-containing protein</fullName>
    </submittedName>
</protein>
<gene>
    <name evidence="4" type="ORF">ABFY20_19295</name>
</gene>
<keyword evidence="2" id="KW-1133">Transmembrane helix</keyword>
<keyword evidence="2" id="KW-0812">Transmembrane</keyword>